<evidence type="ECO:0008006" key="3">
    <source>
        <dbReference type="Google" id="ProtNLM"/>
    </source>
</evidence>
<proteinExistence type="predicted"/>
<evidence type="ECO:0000313" key="2">
    <source>
        <dbReference type="Proteomes" id="UP000240493"/>
    </source>
</evidence>
<dbReference type="Proteomes" id="UP000240493">
    <property type="component" value="Unassembled WGS sequence"/>
</dbReference>
<sequence>MLETFTTLAPQARLTQQYEGTLGVILFNGSASSLVRLLAVPVRPAPIWTPPVDGLGHAQLDQPPPLLDLPSELHWRIFQHVGTIQDVLGLGLAYPSLRGMAQRQLQDHFRLLFGRWANHKIVCVGEYVEAHDYPPGLFSDEELQDISQWEHQAYSEDTEETIWITPSTLHDFTRSGVSDIQKEPCMRGEIFRLREYLSLRQWCTSAGMINIGLRPRSDREFFPTNEPWILRNLTQKQLVRAEAIALKPEFIHGPDINILGFGEVLLSRICWSSSPAFGIEDPTNICRGVWAGHRFDITTLARHQEETAGDNDWVDASDEVAQEIATIWQSNLGADWREFLCEFG</sequence>
<protein>
    <recommendedName>
        <fullName evidence="3">F-box domain-containing protein</fullName>
    </recommendedName>
</protein>
<name>A0A2T3ZKB6_TRIA4</name>
<gene>
    <name evidence="1" type="ORF">M441DRAFT_158860</name>
</gene>
<reference evidence="1 2" key="1">
    <citation type="submission" date="2016-07" db="EMBL/GenBank/DDBJ databases">
        <title>Multiple horizontal gene transfer events from other fungi enriched the ability of initially mycotrophic Trichoderma (Ascomycota) to feed on dead plant biomass.</title>
        <authorList>
            <consortium name="DOE Joint Genome Institute"/>
            <person name="Aerts A."/>
            <person name="Atanasova L."/>
            <person name="Chenthamara K."/>
            <person name="Zhang J."/>
            <person name="Grujic M."/>
            <person name="Henrissat B."/>
            <person name="Kuo A."/>
            <person name="Salamov A."/>
            <person name="Lipzen A."/>
            <person name="Labutti K."/>
            <person name="Barry K."/>
            <person name="Miao Y."/>
            <person name="Rahimi M.J."/>
            <person name="Shen Q."/>
            <person name="Grigoriev I.V."/>
            <person name="Kubicek C.P."/>
            <person name="Druzhinina I.S."/>
        </authorList>
    </citation>
    <scope>NUCLEOTIDE SEQUENCE [LARGE SCALE GENOMIC DNA]</scope>
    <source>
        <strain evidence="1 2">CBS 433.97</strain>
    </source>
</reference>
<accession>A0A2T3ZKB6</accession>
<dbReference type="AlphaFoldDB" id="A0A2T3ZKB6"/>
<organism evidence="1 2">
    <name type="scientific">Trichoderma asperellum (strain ATCC 204424 / CBS 433.97 / NBRC 101777)</name>
    <dbReference type="NCBI Taxonomy" id="1042311"/>
    <lineage>
        <taxon>Eukaryota</taxon>
        <taxon>Fungi</taxon>
        <taxon>Dikarya</taxon>
        <taxon>Ascomycota</taxon>
        <taxon>Pezizomycotina</taxon>
        <taxon>Sordariomycetes</taxon>
        <taxon>Hypocreomycetidae</taxon>
        <taxon>Hypocreales</taxon>
        <taxon>Hypocreaceae</taxon>
        <taxon>Trichoderma</taxon>
    </lineage>
</organism>
<dbReference type="OrthoDB" id="2588098at2759"/>
<keyword evidence="2" id="KW-1185">Reference proteome</keyword>
<dbReference type="EMBL" id="KZ679257">
    <property type="protein sequence ID" value="PTB45249.1"/>
    <property type="molecule type" value="Genomic_DNA"/>
</dbReference>
<evidence type="ECO:0000313" key="1">
    <source>
        <dbReference type="EMBL" id="PTB45249.1"/>
    </source>
</evidence>